<dbReference type="InterPro" id="IPR006127">
    <property type="entry name" value="ZnuA-like"/>
</dbReference>
<dbReference type="PRINTS" id="PR00691">
    <property type="entry name" value="ADHESINB"/>
</dbReference>
<dbReference type="Pfam" id="PF01297">
    <property type="entry name" value="ZnuA"/>
    <property type="match status" value="1"/>
</dbReference>
<dbReference type="InterPro" id="IPR050492">
    <property type="entry name" value="Bact_metal-bind_prot9"/>
</dbReference>
<evidence type="ECO:0000256" key="3">
    <source>
        <dbReference type="ARBA" id="ARBA00022448"/>
    </source>
</evidence>
<dbReference type="PANTHER" id="PTHR42953:SF1">
    <property type="entry name" value="METAL-BINDING PROTEIN HI_0362-RELATED"/>
    <property type="match status" value="1"/>
</dbReference>
<keyword evidence="4" id="KW-0479">Metal-binding</keyword>
<accession>A0ABQ1L2F8</accession>
<dbReference type="PRINTS" id="PR00690">
    <property type="entry name" value="ADHESNFAMILY"/>
</dbReference>
<dbReference type="InterPro" id="IPR006128">
    <property type="entry name" value="Lipoprotein_PsaA-like"/>
</dbReference>
<dbReference type="EMBL" id="BMIK01000002">
    <property type="protein sequence ID" value="GGC18359.1"/>
    <property type="molecule type" value="Genomic_DNA"/>
</dbReference>
<sequence>MEVIGLISCEGTAQRMENGRPYILATTGMVADMIQHIVGDSATVEALMHAGVDPHLYKASQGDLRKILDADYLFYNGVHLEGKLAGILEKQARVKPVIAVGGGLKDLIKVGEGIYDPHIWFDVSLWKEATAYATAQLAKLDSANRDYYQANASTYMRQLDSLDAWIHQRIGTIPTDKRILITAHDAFSYFGRAYGIEVRGLQGISTLSEFGLQDVSNLVNFIVSHHIPAVFVESSVSDRSLKAVLAGVHQRGGHVKIGGNLFSDAMGAPGTPEGTYIGMVKYNVNTIVEALGGDTI</sequence>
<evidence type="ECO:0000313" key="8">
    <source>
        <dbReference type="Proteomes" id="UP000597338"/>
    </source>
</evidence>
<keyword evidence="3 6" id="KW-0813">Transport</keyword>
<keyword evidence="5" id="KW-0732">Signal</keyword>
<keyword evidence="8" id="KW-1185">Reference proteome</keyword>
<comment type="subcellular location">
    <subcellularLocation>
        <location evidence="1">Cell envelope</location>
    </subcellularLocation>
</comment>
<evidence type="ECO:0000256" key="5">
    <source>
        <dbReference type="ARBA" id="ARBA00022729"/>
    </source>
</evidence>
<gene>
    <name evidence="7" type="primary">troA</name>
    <name evidence="7" type="ORF">GCM10011386_07840</name>
</gene>
<name>A0ABQ1L2F8_9SPHI</name>
<evidence type="ECO:0000256" key="1">
    <source>
        <dbReference type="ARBA" id="ARBA00004196"/>
    </source>
</evidence>
<comment type="caution">
    <text evidence="7">The sequence shown here is derived from an EMBL/GenBank/DDBJ whole genome shotgun (WGS) entry which is preliminary data.</text>
</comment>
<proteinExistence type="inferred from homology"/>
<dbReference type="Proteomes" id="UP000597338">
    <property type="component" value="Unassembled WGS sequence"/>
</dbReference>
<evidence type="ECO:0000256" key="6">
    <source>
        <dbReference type="RuleBase" id="RU003512"/>
    </source>
</evidence>
<dbReference type="PANTHER" id="PTHR42953">
    <property type="entry name" value="HIGH-AFFINITY ZINC UPTAKE SYSTEM PROTEIN ZNUA-RELATED"/>
    <property type="match status" value="1"/>
</dbReference>
<evidence type="ECO:0000256" key="2">
    <source>
        <dbReference type="ARBA" id="ARBA00011028"/>
    </source>
</evidence>
<dbReference type="Gene3D" id="3.40.50.1980">
    <property type="entry name" value="Nitrogenase molybdenum iron protein domain"/>
    <property type="match status" value="2"/>
</dbReference>
<reference evidence="8" key="1">
    <citation type="journal article" date="2019" name="Int. J. Syst. Evol. Microbiol.">
        <title>The Global Catalogue of Microorganisms (GCM) 10K type strain sequencing project: providing services to taxonomists for standard genome sequencing and annotation.</title>
        <authorList>
            <consortium name="The Broad Institute Genomics Platform"/>
            <consortium name="The Broad Institute Genome Sequencing Center for Infectious Disease"/>
            <person name="Wu L."/>
            <person name="Ma J."/>
        </authorList>
    </citation>
    <scope>NUCLEOTIDE SEQUENCE [LARGE SCALE GENOMIC DNA]</scope>
    <source>
        <strain evidence="8">CGMCC 1.15342</strain>
    </source>
</reference>
<comment type="similarity">
    <text evidence="2 6">Belongs to the bacterial solute-binding protein 9 family.</text>
</comment>
<organism evidence="7 8">
    <name type="scientific">Parapedobacter defluvii</name>
    <dbReference type="NCBI Taxonomy" id="2045106"/>
    <lineage>
        <taxon>Bacteria</taxon>
        <taxon>Pseudomonadati</taxon>
        <taxon>Bacteroidota</taxon>
        <taxon>Sphingobacteriia</taxon>
        <taxon>Sphingobacteriales</taxon>
        <taxon>Sphingobacteriaceae</taxon>
        <taxon>Parapedobacter</taxon>
    </lineage>
</organism>
<evidence type="ECO:0000256" key="4">
    <source>
        <dbReference type="ARBA" id="ARBA00022723"/>
    </source>
</evidence>
<evidence type="ECO:0000313" key="7">
    <source>
        <dbReference type="EMBL" id="GGC18359.1"/>
    </source>
</evidence>
<protein>
    <submittedName>
        <fullName evidence="7">Manganese transporter</fullName>
    </submittedName>
</protein>
<dbReference type="InterPro" id="IPR006129">
    <property type="entry name" value="AdhesinB"/>
</dbReference>
<dbReference type="SUPFAM" id="SSF53807">
    <property type="entry name" value="Helical backbone' metal receptor"/>
    <property type="match status" value="1"/>
</dbReference>